<feature type="transmembrane region" description="Helical" evidence="7">
    <location>
        <begin position="151"/>
        <end position="170"/>
    </location>
</feature>
<dbReference type="Pfam" id="PF07690">
    <property type="entry name" value="MFS_1"/>
    <property type="match status" value="1"/>
</dbReference>
<feature type="transmembrane region" description="Helical" evidence="7">
    <location>
        <begin position="243"/>
        <end position="265"/>
    </location>
</feature>
<reference evidence="8 9" key="1">
    <citation type="submission" date="2023-10" db="EMBL/GenBank/DDBJ databases">
        <title>179-bfca-hs.</title>
        <authorList>
            <person name="Miliotis G."/>
            <person name="Sengupta P."/>
            <person name="Hameed A."/>
            <person name="Chuvochina M."/>
            <person name="Mcdonagh F."/>
            <person name="Simpson A.C."/>
            <person name="Singh N.K."/>
            <person name="Rekha P.D."/>
            <person name="Raman K."/>
            <person name="Hugenholtz P."/>
            <person name="Venkateswaran K."/>
        </authorList>
    </citation>
    <scope>NUCLEOTIDE SEQUENCE [LARGE SCALE GENOMIC DNA]</scope>
    <source>
        <strain evidence="8 9">179-BFC-A-HS</strain>
    </source>
</reference>
<feature type="transmembrane region" description="Helical" evidence="7">
    <location>
        <begin position="43"/>
        <end position="62"/>
    </location>
</feature>
<evidence type="ECO:0000256" key="1">
    <source>
        <dbReference type="ARBA" id="ARBA00004651"/>
    </source>
</evidence>
<dbReference type="EMBL" id="JAROCA020000001">
    <property type="protein sequence ID" value="MDY0406291.1"/>
    <property type="molecule type" value="Genomic_DNA"/>
</dbReference>
<dbReference type="Proteomes" id="UP001228376">
    <property type="component" value="Unassembled WGS sequence"/>
</dbReference>
<dbReference type="Gene3D" id="1.20.1250.20">
    <property type="entry name" value="MFS general substrate transporter like domains"/>
    <property type="match status" value="1"/>
</dbReference>
<comment type="caution">
    <text evidence="8">The sequence shown here is derived from an EMBL/GenBank/DDBJ whole genome shotgun (WGS) entry which is preliminary data.</text>
</comment>
<comment type="subcellular location">
    <subcellularLocation>
        <location evidence="1">Cell membrane</location>
        <topology evidence="1">Multi-pass membrane protein</topology>
    </subcellularLocation>
</comment>
<dbReference type="PANTHER" id="PTHR23517:SF2">
    <property type="entry name" value="MULTIDRUG RESISTANCE PROTEIN MDTH"/>
    <property type="match status" value="1"/>
</dbReference>
<sequence>MLSVKERYRPMVSSLRATASNAAVVVGPTLAGVAIFFNYIKGIFIIAGVCYLIGVCLILFFTKASAGSTANSKTFSLSVYKEIGQNKRFINLLIYMFLTWFLYAQLFITIPDYARLFTNHVEQVFLINGMMGILLQYPTGVVMSKVNNPNVFLTLGTILFPFSFFILGFIQGQFGLYIGIILFTLGELFMFPTVEAMVADFSSDKSMAAYFGVSSLGDGLGRPAGSFLGSILFGMVPSYSFGWYVFSFVGFGLFLYYFIFLRVIFFRLIHPPRIRYLLNHNYIVWTKEKHPVIN</sequence>
<feature type="transmembrane region" description="Helical" evidence="7">
    <location>
        <begin position="21"/>
        <end position="37"/>
    </location>
</feature>
<keyword evidence="2" id="KW-0813">Transport</keyword>
<name>A0ABU5CJ07_9BACI</name>
<evidence type="ECO:0000313" key="8">
    <source>
        <dbReference type="EMBL" id="MDY0406291.1"/>
    </source>
</evidence>
<dbReference type="InterPro" id="IPR011701">
    <property type="entry name" value="MFS"/>
</dbReference>
<dbReference type="PANTHER" id="PTHR23517">
    <property type="entry name" value="RESISTANCE PROTEIN MDTM, PUTATIVE-RELATED-RELATED"/>
    <property type="match status" value="1"/>
</dbReference>
<keyword evidence="6 7" id="KW-0472">Membrane</keyword>
<keyword evidence="4 7" id="KW-0812">Transmembrane</keyword>
<dbReference type="InterPro" id="IPR036259">
    <property type="entry name" value="MFS_trans_sf"/>
</dbReference>
<evidence type="ECO:0000256" key="4">
    <source>
        <dbReference type="ARBA" id="ARBA00022692"/>
    </source>
</evidence>
<dbReference type="SUPFAM" id="SSF103473">
    <property type="entry name" value="MFS general substrate transporter"/>
    <property type="match status" value="1"/>
</dbReference>
<protein>
    <submittedName>
        <fullName evidence="8">MFS transporter</fullName>
    </submittedName>
</protein>
<keyword evidence="5 7" id="KW-1133">Transmembrane helix</keyword>
<evidence type="ECO:0000256" key="2">
    <source>
        <dbReference type="ARBA" id="ARBA00022448"/>
    </source>
</evidence>
<feature type="transmembrane region" description="Helical" evidence="7">
    <location>
        <begin position="89"/>
        <end position="108"/>
    </location>
</feature>
<accession>A0ABU5CJ07</accession>
<organism evidence="8 9">
    <name type="scientific">Tigheibacillus jepli</name>
    <dbReference type="NCBI Taxonomy" id="3035914"/>
    <lineage>
        <taxon>Bacteria</taxon>
        <taxon>Bacillati</taxon>
        <taxon>Bacillota</taxon>
        <taxon>Bacilli</taxon>
        <taxon>Bacillales</taxon>
        <taxon>Bacillaceae</taxon>
        <taxon>Tigheibacillus</taxon>
    </lineage>
</organism>
<keyword evidence="9" id="KW-1185">Reference proteome</keyword>
<proteinExistence type="predicted"/>
<dbReference type="InterPro" id="IPR050171">
    <property type="entry name" value="MFS_Transporters"/>
</dbReference>
<evidence type="ECO:0000256" key="6">
    <source>
        <dbReference type="ARBA" id="ARBA00023136"/>
    </source>
</evidence>
<evidence type="ECO:0000256" key="5">
    <source>
        <dbReference type="ARBA" id="ARBA00022989"/>
    </source>
</evidence>
<evidence type="ECO:0000313" key="9">
    <source>
        <dbReference type="Proteomes" id="UP001228376"/>
    </source>
</evidence>
<feature type="transmembrane region" description="Helical" evidence="7">
    <location>
        <begin position="176"/>
        <end position="198"/>
    </location>
</feature>
<keyword evidence="3" id="KW-1003">Cell membrane</keyword>
<evidence type="ECO:0000256" key="7">
    <source>
        <dbReference type="SAM" id="Phobius"/>
    </source>
</evidence>
<evidence type="ECO:0000256" key="3">
    <source>
        <dbReference type="ARBA" id="ARBA00022475"/>
    </source>
</evidence>
<gene>
    <name evidence="8" type="ORF">P5G51_013620</name>
</gene>